<dbReference type="Proteomes" id="UP000479000">
    <property type="component" value="Unassembled WGS sequence"/>
</dbReference>
<proteinExistence type="predicted"/>
<organism evidence="2 3">
    <name type="scientific">Nesidiocoris tenuis</name>
    <dbReference type="NCBI Taxonomy" id="355587"/>
    <lineage>
        <taxon>Eukaryota</taxon>
        <taxon>Metazoa</taxon>
        <taxon>Ecdysozoa</taxon>
        <taxon>Arthropoda</taxon>
        <taxon>Hexapoda</taxon>
        <taxon>Insecta</taxon>
        <taxon>Pterygota</taxon>
        <taxon>Neoptera</taxon>
        <taxon>Paraneoptera</taxon>
        <taxon>Hemiptera</taxon>
        <taxon>Heteroptera</taxon>
        <taxon>Panheteroptera</taxon>
        <taxon>Cimicomorpha</taxon>
        <taxon>Miridae</taxon>
        <taxon>Dicyphina</taxon>
        <taxon>Nesidiocoris</taxon>
    </lineage>
</organism>
<protein>
    <submittedName>
        <fullName evidence="2">Uncharacterized protein</fullName>
    </submittedName>
</protein>
<sequence length="68" mass="7500">MALTIASSNGYGVASVPIMYQLSCMRVWCEYPDSDTHKVNDPIRREAKVHGSTRGQHPLSLALVTNPK</sequence>
<evidence type="ECO:0000256" key="1">
    <source>
        <dbReference type="SAM" id="MobiDB-lite"/>
    </source>
</evidence>
<reference evidence="2 3" key="1">
    <citation type="submission" date="2020-02" db="EMBL/GenBank/DDBJ databases">
        <authorList>
            <person name="Ferguson B K."/>
        </authorList>
    </citation>
    <scope>NUCLEOTIDE SEQUENCE [LARGE SCALE GENOMIC DNA]</scope>
</reference>
<accession>A0A6H5H7H1</accession>
<dbReference type="AlphaFoldDB" id="A0A6H5H7H1"/>
<feature type="non-terminal residue" evidence="2">
    <location>
        <position position="68"/>
    </location>
</feature>
<feature type="region of interest" description="Disordered" evidence="1">
    <location>
        <begin position="48"/>
        <end position="68"/>
    </location>
</feature>
<gene>
    <name evidence="2" type="ORF">NTEN_LOCUS18261</name>
</gene>
<keyword evidence="3" id="KW-1185">Reference proteome</keyword>
<evidence type="ECO:0000313" key="2">
    <source>
        <dbReference type="EMBL" id="CAB0013671.1"/>
    </source>
</evidence>
<evidence type="ECO:0000313" key="3">
    <source>
        <dbReference type="Proteomes" id="UP000479000"/>
    </source>
</evidence>
<name>A0A6H5H7H1_9HEMI</name>
<dbReference type="EMBL" id="CADCXU010026943">
    <property type="protein sequence ID" value="CAB0013671.1"/>
    <property type="molecule type" value="Genomic_DNA"/>
</dbReference>